<dbReference type="InterPro" id="IPR036890">
    <property type="entry name" value="HATPase_C_sf"/>
</dbReference>
<name>A0ABZ2JVV4_9BACT</name>
<evidence type="ECO:0000256" key="2">
    <source>
        <dbReference type="ARBA" id="ARBA00010708"/>
    </source>
</evidence>
<dbReference type="PRINTS" id="PR01159">
    <property type="entry name" value="DNAGYRASEB"/>
</dbReference>
<evidence type="ECO:0000313" key="10">
    <source>
        <dbReference type="EMBL" id="WXA90602.1"/>
    </source>
</evidence>
<dbReference type="Proteomes" id="UP001379533">
    <property type="component" value="Chromosome"/>
</dbReference>
<keyword evidence="4" id="KW-0547">Nucleotide-binding</keyword>
<organism evidence="10 11">
    <name type="scientific">Pendulispora brunnea</name>
    <dbReference type="NCBI Taxonomy" id="2905690"/>
    <lineage>
        <taxon>Bacteria</taxon>
        <taxon>Pseudomonadati</taxon>
        <taxon>Myxococcota</taxon>
        <taxon>Myxococcia</taxon>
        <taxon>Myxococcales</taxon>
        <taxon>Sorangiineae</taxon>
        <taxon>Pendulisporaceae</taxon>
        <taxon>Pendulispora</taxon>
    </lineage>
</organism>
<evidence type="ECO:0000256" key="4">
    <source>
        <dbReference type="ARBA" id="ARBA00022741"/>
    </source>
</evidence>
<keyword evidence="5" id="KW-0067">ATP-binding</keyword>
<accession>A0ABZ2JVV4</accession>
<dbReference type="EMBL" id="CP089982">
    <property type="protein sequence ID" value="WXA90602.1"/>
    <property type="molecule type" value="Genomic_DNA"/>
</dbReference>
<evidence type="ECO:0000259" key="9">
    <source>
        <dbReference type="Pfam" id="PF00204"/>
    </source>
</evidence>
<dbReference type="InterPro" id="IPR014721">
    <property type="entry name" value="Ribsml_uS5_D2-typ_fold_subgr"/>
</dbReference>
<reference evidence="10 11" key="1">
    <citation type="submission" date="2021-12" db="EMBL/GenBank/DDBJ databases">
        <title>Discovery of the Pendulisporaceae a myxobacterial family with distinct sporulation behavior and unique specialized metabolism.</title>
        <authorList>
            <person name="Garcia R."/>
            <person name="Popoff A."/>
            <person name="Bader C.D."/>
            <person name="Loehr J."/>
            <person name="Walesch S."/>
            <person name="Walt C."/>
            <person name="Boldt J."/>
            <person name="Bunk B."/>
            <person name="Haeckl F.J.F.P.J."/>
            <person name="Gunesch A.P."/>
            <person name="Birkelbach J."/>
            <person name="Nuebel U."/>
            <person name="Pietschmann T."/>
            <person name="Bach T."/>
            <person name="Mueller R."/>
        </authorList>
    </citation>
    <scope>NUCLEOTIDE SEQUENCE [LARGE SCALE GENOMIC DNA]</scope>
    <source>
        <strain evidence="10 11">MSr12523</strain>
    </source>
</reference>
<gene>
    <name evidence="10" type="ORF">LZC95_29615</name>
</gene>
<dbReference type="SUPFAM" id="SSF54211">
    <property type="entry name" value="Ribosomal protein S5 domain 2-like"/>
    <property type="match status" value="1"/>
</dbReference>
<evidence type="ECO:0000256" key="7">
    <source>
        <dbReference type="ARBA" id="ARBA00023125"/>
    </source>
</evidence>
<dbReference type="PANTHER" id="PTHR45866:SF1">
    <property type="entry name" value="DNA GYRASE SUBUNIT B, MITOCHONDRIAL"/>
    <property type="match status" value="1"/>
</dbReference>
<dbReference type="InterPro" id="IPR020568">
    <property type="entry name" value="Ribosomal_Su5_D2-typ_SF"/>
</dbReference>
<evidence type="ECO:0000256" key="1">
    <source>
        <dbReference type="ARBA" id="ARBA00000185"/>
    </source>
</evidence>
<proteinExistence type="inferred from homology"/>
<protein>
    <recommendedName>
        <fullName evidence="3">DNA topoisomerase (ATP-hydrolyzing)</fullName>
        <ecNumber evidence="3">5.6.2.2</ecNumber>
    </recommendedName>
</protein>
<keyword evidence="7" id="KW-0238">DNA-binding</keyword>
<dbReference type="InterPro" id="IPR000565">
    <property type="entry name" value="Topo_IIA_B"/>
</dbReference>
<evidence type="ECO:0000256" key="8">
    <source>
        <dbReference type="ARBA" id="ARBA00023235"/>
    </source>
</evidence>
<comment type="catalytic activity">
    <reaction evidence="1">
        <text>ATP-dependent breakage, passage and rejoining of double-stranded DNA.</text>
        <dbReference type="EC" id="5.6.2.2"/>
    </reaction>
</comment>
<keyword evidence="11" id="KW-1185">Reference proteome</keyword>
<evidence type="ECO:0000256" key="3">
    <source>
        <dbReference type="ARBA" id="ARBA00012895"/>
    </source>
</evidence>
<keyword evidence="6" id="KW-0799">Topoisomerase</keyword>
<keyword evidence="8" id="KW-0413">Isomerase</keyword>
<dbReference type="PANTHER" id="PTHR45866">
    <property type="entry name" value="DNA GYRASE/TOPOISOMERASE SUBUNIT B"/>
    <property type="match status" value="1"/>
</dbReference>
<dbReference type="RefSeq" id="WP_394841216.1">
    <property type="nucleotide sequence ID" value="NZ_CP089982.1"/>
</dbReference>
<dbReference type="SUPFAM" id="SSF55874">
    <property type="entry name" value="ATPase domain of HSP90 chaperone/DNA topoisomerase II/histidine kinase"/>
    <property type="match status" value="1"/>
</dbReference>
<dbReference type="Gene3D" id="3.30.565.10">
    <property type="entry name" value="Histidine kinase-like ATPase, C-terminal domain"/>
    <property type="match status" value="1"/>
</dbReference>
<evidence type="ECO:0000256" key="5">
    <source>
        <dbReference type="ARBA" id="ARBA00022840"/>
    </source>
</evidence>
<dbReference type="EC" id="5.6.2.2" evidence="3"/>
<evidence type="ECO:0000313" key="11">
    <source>
        <dbReference type="Proteomes" id="UP001379533"/>
    </source>
</evidence>
<dbReference type="Pfam" id="PF00204">
    <property type="entry name" value="DNA_gyraseB"/>
    <property type="match status" value="1"/>
</dbReference>
<sequence length="353" mass="40000">MEDIEVLYAVACIRKRPGMYVLDVHDRSGLHWLARMLFEEFIEEHRRERCFRLEVTIHASGALTLESDGNVLPLHGRKCAEVLLTTIGCAPSWDMSFVCANALAESLFVEIRQGGRCYTQSYRRGQAQTPMMCIGATEKTGVRLTLRPDPEIFDNPQFDGHLVSRMMGEQAFLNPGLHFIFYDERSGRRETFHGRGLAEWVTRLTEGQSAFPKEPLVFRHAHPGKSLQAALLWTRHRTPRLRGFVNLRPVPEGAHVEGLVEGLAQALHRARLARYGYRAPWAAERLKEGLVGIIEMRGDALEVGGSCRERLEGAETKATIRQFVCEAFTEQLSRHEELCVELCKLTELSASRD</sequence>
<comment type="similarity">
    <text evidence="2">Belongs to the type II topoisomerase GyrB family.</text>
</comment>
<evidence type="ECO:0000256" key="6">
    <source>
        <dbReference type="ARBA" id="ARBA00023029"/>
    </source>
</evidence>
<feature type="domain" description="DNA topoisomerase type IIA subunit B" evidence="9">
    <location>
        <begin position="196"/>
        <end position="344"/>
    </location>
</feature>
<dbReference type="Gene3D" id="3.30.230.10">
    <property type="match status" value="1"/>
</dbReference>
<dbReference type="InterPro" id="IPR013506">
    <property type="entry name" value="Topo_IIA_bsu_dom2"/>
</dbReference>